<dbReference type="SMART" id="SM01118">
    <property type="entry name" value="CYTH"/>
    <property type="match status" value="1"/>
</dbReference>
<dbReference type="EMBL" id="JROI01000011">
    <property type="protein sequence ID" value="KGI77454.1"/>
    <property type="molecule type" value="Genomic_DNA"/>
</dbReference>
<dbReference type="InterPro" id="IPR033469">
    <property type="entry name" value="CYTH-like_dom_sf"/>
</dbReference>
<sequence>MATEIERKFLLAGDGWRAQIACSQAMEQGYLVDAAAIEAGHARCSVRVRVSDDAAWMNVKSARLGIERAEYEYPLPLDDARAMLRDLCRGRLTKTRHFVPVDGHTFEIDVFEGENQGLVVAEIELAQVDADFPRPAWLGREVSHLPRYYNVNLIAHPYAQWTPRERAGEDA</sequence>
<comment type="caution">
    <text evidence="3">The sequence shown here is derived from an EMBL/GenBank/DDBJ whole genome shotgun (WGS) entry which is preliminary data.</text>
</comment>
<dbReference type="GO" id="GO:0004016">
    <property type="term" value="F:adenylate cyclase activity"/>
    <property type="evidence" value="ECO:0007669"/>
    <property type="project" value="UniProtKB-EC"/>
</dbReference>
<feature type="active site" description="Proton acceptor" evidence="1">
    <location>
        <position position="30"/>
    </location>
</feature>
<evidence type="ECO:0000259" key="2">
    <source>
        <dbReference type="PROSITE" id="PS51707"/>
    </source>
</evidence>
<dbReference type="EMBL" id="JACHET010000001">
    <property type="protein sequence ID" value="MBB6183100.1"/>
    <property type="molecule type" value="Genomic_DNA"/>
</dbReference>
<evidence type="ECO:0000313" key="6">
    <source>
        <dbReference type="Proteomes" id="UP000560000"/>
    </source>
</evidence>
<dbReference type="InterPro" id="IPR023577">
    <property type="entry name" value="CYTH_domain"/>
</dbReference>
<dbReference type="RefSeq" id="WP_043101102.1">
    <property type="nucleotide sequence ID" value="NZ_JACHET010000001.1"/>
</dbReference>
<gene>
    <name evidence="4" type="ORF">HNQ86_000445</name>
    <name evidence="3" type="ORF">LF63_0108845</name>
</gene>
<proteinExistence type="predicted"/>
<dbReference type="InterPro" id="IPR012042">
    <property type="entry name" value="NeuTTM/CthTTM-like"/>
</dbReference>
<dbReference type="PANTHER" id="PTHR40114">
    <property type="entry name" value="SLR0698 PROTEIN"/>
    <property type="match status" value="1"/>
</dbReference>
<dbReference type="PANTHER" id="PTHR40114:SF1">
    <property type="entry name" value="SLR0698 PROTEIN"/>
    <property type="match status" value="1"/>
</dbReference>
<dbReference type="PROSITE" id="PS51707">
    <property type="entry name" value="CYTH"/>
    <property type="match status" value="1"/>
</dbReference>
<evidence type="ECO:0000313" key="3">
    <source>
        <dbReference type="EMBL" id="KGI77454.1"/>
    </source>
</evidence>
<name>A0A099CUK2_9GAMM</name>
<evidence type="ECO:0000313" key="5">
    <source>
        <dbReference type="Proteomes" id="UP000029708"/>
    </source>
</evidence>
<dbReference type="STRING" id="1543381.LF63_0108845"/>
<dbReference type="Proteomes" id="UP000560000">
    <property type="component" value="Unassembled WGS sequence"/>
</dbReference>
<dbReference type="PIRSF" id="PIRSF016487">
    <property type="entry name" value="CYTH_UCP016487"/>
    <property type="match status" value="1"/>
</dbReference>
<dbReference type="OrthoDB" id="9805588at2"/>
<organism evidence="3 5">
    <name type="scientific">Oleiagrimonas soli</name>
    <dbReference type="NCBI Taxonomy" id="1543381"/>
    <lineage>
        <taxon>Bacteria</taxon>
        <taxon>Pseudomonadati</taxon>
        <taxon>Pseudomonadota</taxon>
        <taxon>Gammaproteobacteria</taxon>
        <taxon>Lysobacterales</taxon>
        <taxon>Rhodanobacteraceae</taxon>
        <taxon>Oleiagrimonas</taxon>
    </lineage>
</organism>
<dbReference type="Pfam" id="PF01928">
    <property type="entry name" value="CYTH"/>
    <property type="match status" value="1"/>
</dbReference>
<dbReference type="AlphaFoldDB" id="A0A099CUK2"/>
<dbReference type="HOGENOM" id="CLU_109545_1_0_6"/>
<dbReference type="Proteomes" id="UP000029708">
    <property type="component" value="Unassembled WGS sequence"/>
</dbReference>
<accession>A0A099CUK2</accession>
<dbReference type="SUPFAM" id="SSF55154">
    <property type="entry name" value="CYTH-like phosphatases"/>
    <property type="match status" value="1"/>
</dbReference>
<dbReference type="CDD" id="cd07891">
    <property type="entry name" value="CYTH-like_CthTTM-like_1"/>
    <property type="match status" value="1"/>
</dbReference>
<evidence type="ECO:0000256" key="1">
    <source>
        <dbReference type="PIRSR" id="PIRSR016487-1"/>
    </source>
</evidence>
<keyword evidence="4" id="KW-0456">Lyase</keyword>
<dbReference type="EC" id="4.6.1.1" evidence="4"/>
<reference evidence="4 6" key="2">
    <citation type="submission" date="2020-08" db="EMBL/GenBank/DDBJ databases">
        <title>Genomic Encyclopedia of Type Strains, Phase IV (KMG-IV): sequencing the most valuable type-strain genomes for metagenomic binning, comparative biology and taxonomic classification.</title>
        <authorList>
            <person name="Goeker M."/>
        </authorList>
    </citation>
    <scope>NUCLEOTIDE SEQUENCE [LARGE SCALE GENOMIC DNA]</scope>
    <source>
        <strain evidence="4 6">DSM 107085</strain>
    </source>
</reference>
<evidence type="ECO:0000313" key="4">
    <source>
        <dbReference type="EMBL" id="MBB6183100.1"/>
    </source>
</evidence>
<dbReference type="Gene3D" id="2.40.320.10">
    <property type="entry name" value="Hypothetical Protein Pfu-838710-001"/>
    <property type="match status" value="1"/>
</dbReference>
<feature type="domain" description="CYTH" evidence="2">
    <location>
        <begin position="2"/>
        <end position="155"/>
    </location>
</feature>
<protein>
    <submittedName>
        <fullName evidence="4">Adenylate cyclase</fullName>
        <ecNumber evidence="4">4.6.1.1</ecNumber>
    </submittedName>
    <submittedName>
        <fullName evidence="3">CYTH domain protein</fullName>
    </submittedName>
</protein>
<reference evidence="3 5" key="1">
    <citation type="submission" date="2014-09" db="EMBL/GenBank/DDBJ databases">
        <title>Xanthomonadaceae 3.5X direct submission.</title>
        <authorList>
            <person name="Fang T."/>
            <person name="Wang H."/>
        </authorList>
    </citation>
    <scope>NUCLEOTIDE SEQUENCE [LARGE SCALE GENOMIC DNA]</scope>
    <source>
        <strain evidence="3 5">3.5X</strain>
    </source>
</reference>
<keyword evidence="5" id="KW-1185">Reference proteome</keyword>